<gene>
    <name evidence="2" type="ORF">ETSY1_22865</name>
</gene>
<organism evidence="2 3">
    <name type="scientific">Entotheonella factor</name>
    <dbReference type="NCBI Taxonomy" id="1429438"/>
    <lineage>
        <taxon>Bacteria</taxon>
        <taxon>Pseudomonadati</taxon>
        <taxon>Nitrospinota/Tectimicrobiota group</taxon>
        <taxon>Candidatus Tectimicrobiota</taxon>
        <taxon>Candidatus Entotheonellia</taxon>
        <taxon>Candidatus Entotheonellales</taxon>
        <taxon>Candidatus Entotheonellaceae</taxon>
        <taxon>Candidatus Entotheonella</taxon>
    </lineage>
</organism>
<evidence type="ECO:0000313" key="2">
    <source>
        <dbReference type="EMBL" id="ETW97403.1"/>
    </source>
</evidence>
<evidence type="ECO:0000256" key="1">
    <source>
        <dbReference type="ARBA" id="ARBA00022729"/>
    </source>
</evidence>
<dbReference type="Pfam" id="PF13517">
    <property type="entry name" value="FG-GAP_3"/>
    <property type="match status" value="3"/>
</dbReference>
<name>W4LH33_ENTF1</name>
<evidence type="ECO:0008006" key="4">
    <source>
        <dbReference type="Google" id="ProtNLM"/>
    </source>
</evidence>
<dbReference type="InterPro" id="IPR013517">
    <property type="entry name" value="FG-GAP"/>
</dbReference>
<dbReference type="PANTHER" id="PTHR46580">
    <property type="entry name" value="SENSOR KINASE-RELATED"/>
    <property type="match status" value="1"/>
</dbReference>
<dbReference type="PANTHER" id="PTHR46580:SF4">
    <property type="entry name" value="ATP_GTP-BINDING PROTEIN"/>
    <property type="match status" value="1"/>
</dbReference>
<dbReference type="HOGENOM" id="CLU_612283_0_0_7"/>
<dbReference type="AlphaFoldDB" id="W4LH33"/>
<keyword evidence="1" id="KW-0732">Signal</keyword>
<reference evidence="2 3" key="1">
    <citation type="journal article" date="2014" name="Nature">
        <title>An environmental bacterial taxon with a large and distinct metabolic repertoire.</title>
        <authorList>
            <person name="Wilson M.C."/>
            <person name="Mori T."/>
            <person name="Ruckert C."/>
            <person name="Uria A.R."/>
            <person name="Helf M.J."/>
            <person name="Takada K."/>
            <person name="Gernert C."/>
            <person name="Steffens U.A."/>
            <person name="Heycke N."/>
            <person name="Schmitt S."/>
            <person name="Rinke C."/>
            <person name="Helfrich E.J."/>
            <person name="Brachmann A.O."/>
            <person name="Gurgui C."/>
            <person name="Wakimoto T."/>
            <person name="Kracht M."/>
            <person name="Crusemann M."/>
            <person name="Hentschel U."/>
            <person name="Abe I."/>
            <person name="Matsunaga S."/>
            <person name="Kalinowski J."/>
            <person name="Takeyama H."/>
            <person name="Piel J."/>
        </authorList>
    </citation>
    <scope>NUCLEOTIDE SEQUENCE [LARGE SCALE GENOMIC DNA]</scope>
    <source>
        <strain evidence="3">TSY1</strain>
    </source>
</reference>
<sequence>MIERGWFSLRWWAVWVLMSVCGAQIATGSSTPEHAPYGEAIFLGQGREWRPYPLLVDINRDGHQDIVATHRYPVDQNALHIWVGNGTRSFRAIPQTWPSPGYSGLAAGDINRDGHLDLLAASHFSRFHTLLGDSTGRFTDHVVKTRDGYTASELVDIDGDGHLDAILLGWQKTGIEIYRGNGAGQWVLTTQLMAGAIGRDLTTADINADGKVDLVVATANRGVIVYLQNHMGDWLAQPTGFTSATREFRSLAVGDINRDGHLDIALNGGFQGLRENNGPDVYVGGGQGTWTAASNGLKVAPSPPAWGIALGDVNQDGHLDIVAGGKTAGLSRHIASGLFLFTGDGQGIWSLQTQSGLPATGLLPPYSIRLTDLNQDGRLDMIVVHGATKDNEGYLSIWFHK</sequence>
<dbReference type="EMBL" id="AZHW01000672">
    <property type="protein sequence ID" value="ETW97403.1"/>
    <property type="molecule type" value="Genomic_DNA"/>
</dbReference>
<dbReference type="SUPFAM" id="SSF69318">
    <property type="entry name" value="Integrin alpha N-terminal domain"/>
    <property type="match status" value="1"/>
</dbReference>
<keyword evidence="3" id="KW-1185">Reference proteome</keyword>
<comment type="caution">
    <text evidence="2">The sequence shown here is derived from an EMBL/GenBank/DDBJ whole genome shotgun (WGS) entry which is preliminary data.</text>
</comment>
<dbReference type="Gene3D" id="2.130.10.130">
    <property type="entry name" value="Integrin alpha, N-terminal"/>
    <property type="match status" value="3"/>
</dbReference>
<accession>W4LH33</accession>
<dbReference type="InterPro" id="IPR028994">
    <property type="entry name" value="Integrin_alpha_N"/>
</dbReference>
<dbReference type="Proteomes" id="UP000019141">
    <property type="component" value="Unassembled WGS sequence"/>
</dbReference>
<evidence type="ECO:0000313" key="3">
    <source>
        <dbReference type="Proteomes" id="UP000019141"/>
    </source>
</evidence>
<protein>
    <recommendedName>
        <fullName evidence="4">VCBS repeat-containing protein</fullName>
    </recommendedName>
</protein>
<proteinExistence type="predicted"/>